<dbReference type="Proteomes" id="UP000053732">
    <property type="component" value="Unassembled WGS sequence"/>
</dbReference>
<protein>
    <submittedName>
        <fullName evidence="2">Str. FM013</fullName>
    </submittedName>
</protein>
<feature type="region of interest" description="Disordered" evidence="1">
    <location>
        <begin position="1"/>
        <end position="72"/>
    </location>
</feature>
<keyword evidence="3" id="KW-1185">Reference proteome</keyword>
<sequence length="72" mass="8252">MRSRSGSMNRSAESDQEHNQQSTDHSVVTRRGAPARHSRRERSESENRSWNRASDRRTKGTTGSKSRSVSRH</sequence>
<feature type="compositionally biased region" description="Polar residues" evidence="1">
    <location>
        <begin position="1"/>
        <end position="11"/>
    </location>
</feature>
<accession>A0A0G4PBU7</accession>
<evidence type="ECO:0000256" key="1">
    <source>
        <dbReference type="SAM" id="MobiDB-lite"/>
    </source>
</evidence>
<gene>
    <name evidence="2" type="ORF">PCAMFM013_S010g000226</name>
</gene>
<evidence type="ECO:0000313" key="3">
    <source>
        <dbReference type="Proteomes" id="UP000053732"/>
    </source>
</evidence>
<feature type="compositionally biased region" description="Basic and acidic residues" evidence="1">
    <location>
        <begin position="41"/>
        <end position="58"/>
    </location>
</feature>
<name>A0A0G4PBU7_PENC3</name>
<proteinExistence type="predicted"/>
<reference evidence="2 3" key="1">
    <citation type="journal article" date="2014" name="Nat. Commun.">
        <title>Multiple recent horizontal transfers of a large genomic region in cheese making fungi.</title>
        <authorList>
            <person name="Cheeseman K."/>
            <person name="Ropars J."/>
            <person name="Renault P."/>
            <person name="Dupont J."/>
            <person name="Gouzy J."/>
            <person name="Branca A."/>
            <person name="Abraham A.L."/>
            <person name="Ceppi M."/>
            <person name="Conseiller E."/>
            <person name="Debuchy R."/>
            <person name="Malagnac F."/>
            <person name="Goarin A."/>
            <person name="Silar P."/>
            <person name="Lacoste S."/>
            <person name="Sallet E."/>
            <person name="Bensimon A."/>
            <person name="Giraud T."/>
            <person name="Brygoo Y."/>
        </authorList>
    </citation>
    <scope>NUCLEOTIDE SEQUENCE [LARGE SCALE GENOMIC DNA]</scope>
    <source>
        <strain evidence="3">FM 013</strain>
    </source>
</reference>
<evidence type="ECO:0000313" key="2">
    <source>
        <dbReference type="EMBL" id="CRL23788.1"/>
    </source>
</evidence>
<dbReference type="AlphaFoldDB" id="A0A0G4PBU7"/>
<organism evidence="2 3">
    <name type="scientific">Penicillium camemberti (strain FM 013)</name>
    <dbReference type="NCBI Taxonomy" id="1429867"/>
    <lineage>
        <taxon>Eukaryota</taxon>
        <taxon>Fungi</taxon>
        <taxon>Dikarya</taxon>
        <taxon>Ascomycota</taxon>
        <taxon>Pezizomycotina</taxon>
        <taxon>Eurotiomycetes</taxon>
        <taxon>Eurotiomycetidae</taxon>
        <taxon>Eurotiales</taxon>
        <taxon>Aspergillaceae</taxon>
        <taxon>Penicillium</taxon>
    </lineage>
</organism>
<feature type="compositionally biased region" description="Polar residues" evidence="1">
    <location>
        <begin position="60"/>
        <end position="72"/>
    </location>
</feature>
<dbReference type="EMBL" id="HG793143">
    <property type="protein sequence ID" value="CRL23788.1"/>
    <property type="molecule type" value="Genomic_DNA"/>
</dbReference>